<protein>
    <submittedName>
        <fullName evidence="1">Uncharacterized protein</fullName>
    </submittedName>
</protein>
<name>A0A7S2JC76_9DINO</name>
<evidence type="ECO:0000313" key="1">
    <source>
        <dbReference type="EMBL" id="CAD9543811.1"/>
    </source>
</evidence>
<reference evidence="1" key="1">
    <citation type="submission" date="2021-01" db="EMBL/GenBank/DDBJ databases">
        <authorList>
            <person name="Corre E."/>
            <person name="Pelletier E."/>
            <person name="Niang G."/>
            <person name="Scheremetjew M."/>
            <person name="Finn R."/>
            <person name="Kale V."/>
            <person name="Holt S."/>
            <person name="Cochrane G."/>
            <person name="Meng A."/>
            <person name="Brown T."/>
            <person name="Cohen L."/>
        </authorList>
    </citation>
    <scope>NUCLEOTIDE SEQUENCE</scope>
    <source>
        <strain evidence="1">RCC3387</strain>
    </source>
</reference>
<accession>A0A7S2JC76</accession>
<proteinExistence type="predicted"/>
<organism evidence="1">
    <name type="scientific">Zooxanthella nutricula</name>
    <dbReference type="NCBI Taxonomy" id="1333877"/>
    <lineage>
        <taxon>Eukaryota</taxon>
        <taxon>Sar</taxon>
        <taxon>Alveolata</taxon>
        <taxon>Dinophyceae</taxon>
        <taxon>Peridiniales</taxon>
        <taxon>Peridiniales incertae sedis</taxon>
        <taxon>Zooxanthella</taxon>
    </lineage>
</organism>
<dbReference type="EMBL" id="HBGW01026239">
    <property type="protein sequence ID" value="CAD9543811.1"/>
    <property type="molecule type" value="Transcribed_RNA"/>
</dbReference>
<gene>
    <name evidence="1" type="ORF">BRAN1462_LOCUS16701</name>
</gene>
<sequence length="474" mass="50830">MWSAEYLVPWLNVFNANITLPESVLKCVNLAKAYIADQVLPWRHKSSAERGADGRSLADRSFLLSKLPWLLQVLAEAVIVLQTGNLSWKNFIETLFLRGAGIPPDLGLGTTDANAWAKGKTSLAVTGVVTPPGQDPFAPDDDWAIGTLQEQSVYATHRSNITYAGEATERLQPSTLPASFSIVVGAGTDAEAPNKFCWSPLCLEYQPQYKKSGTNLGDALNFSSDVWGPAFDKYAGMVPVSSASAASSAFKAQMDDARQACVALSVWTTNKGKGESFQNAEDLRAKMFGGLGGVNQQLAMNVTMGGMQPLIDGGFNDLFGIAHAVAFGATEVLAFMDVDVTFGPNDSGLNTLFRGTEEPSGRIIFESPTAANVSSIYAALPRIYAKPGSKWLKSIAYGTVADCVTWANPLYGLESGTRVKLNVLAIETINITIGMLEQNYTFNSLANFGQLVGEIAESLAGSEATRTILQDFFL</sequence>
<dbReference type="AlphaFoldDB" id="A0A7S2JC76"/>